<organism evidence="1 2">
    <name type="scientific">Candidatus Williamhamiltonella defendens</name>
    <dbReference type="NCBI Taxonomy" id="138072"/>
    <lineage>
        <taxon>Bacteria</taxon>
        <taxon>Pseudomonadati</taxon>
        <taxon>Pseudomonadota</taxon>
        <taxon>Gammaproteobacteria</taxon>
        <taxon>Enterobacterales</taxon>
        <taxon>Enterobacteriaceae</taxon>
        <taxon>aphid secondary symbionts</taxon>
        <taxon>Candidatus Williamhamiltonella</taxon>
    </lineage>
</organism>
<evidence type="ECO:0000313" key="1">
    <source>
        <dbReference type="EMBL" id="ATW29611.1"/>
    </source>
</evidence>
<reference evidence="2" key="2">
    <citation type="submission" date="2017-11" db="EMBL/GenBank/DDBJ databases">
        <title>PacBio sequencing of new strain of the secondary endosymbiont Candidatus Hamiltonella defensa.</title>
        <authorList>
            <person name="Strand M.R."/>
            <person name="Oliver K."/>
        </authorList>
    </citation>
    <scope>NUCLEOTIDE SEQUENCE [LARGE SCALE GENOMIC DNA]</scope>
    <source>
        <strain evidence="2">A2C</strain>
    </source>
</reference>
<name>A0A2D3T275_9ENTR</name>
<reference evidence="2" key="1">
    <citation type="submission" date="2016-10" db="EMBL/GenBank/DDBJ databases">
        <authorList>
            <person name="Chevignon G."/>
        </authorList>
    </citation>
    <scope>NUCLEOTIDE SEQUENCE [LARGE SCALE GENOMIC DNA]</scope>
    <source>
        <strain evidence="2">A2C</strain>
    </source>
</reference>
<gene>
    <name evidence="1" type="ORF">BJP41_03745</name>
</gene>
<dbReference type="AlphaFoldDB" id="A0A2D3T275"/>
<sequence>MLKITALDKVLFDPVSYFHHTWFHLPARFNRPSSKSIWNDLLIEQYELEVKRPVIKNTSVAEKWLTHWFYLPQIAFIMACQRHRTILLKKGMLLRLPLWVQQFAKLEMVEALPYQFNQKMNFLQLLAYGAKELSLWEKELPGAISQRMPFLFPFSMNAVLDFDRKISPNLLFINLAIQYVKKNPQSLAFIGA</sequence>
<dbReference type="NCBIfam" id="TIGR02555">
    <property type="entry name" value="OrgA_MxiK"/>
    <property type="match status" value="1"/>
</dbReference>
<dbReference type="Proteomes" id="UP000230008">
    <property type="component" value="Chromosome"/>
</dbReference>
<dbReference type="InterPro" id="IPR013388">
    <property type="entry name" value="T3SS_OrgA/MxiK"/>
</dbReference>
<proteinExistence type="predicted"/>
<dbReference type="RefSeq" id="WP_100103137.1">
    <property type="nucleotide sequence ID" value="NZ_CAWNMT010000001.1"/>
</dbReference>
<dbReference type="EMBL" id="CP017606">
    <property type="protein sequence ID" value="ATW29611.1"/>
    <property type="molecule type" value="Genomic_DNA"/>
</dbReference>
<accession>A0A2D3T275</accession>
<dbReference type="Pfam" id="PF09482">
    <property type="entry name" value="OrgA_MxiK"/>
    <property type="match status" value="1"/>
</dbReference>
<protein>
    <submittedName>
        <fullName evidence="1">Oxidoreductase</fullName>
    </submittedName>
</protein>
<evidence type="ECO:0000313" key="2">
    <source>
        <dbReference type="Proteomes" id="UP000230008"/>
    </source>
</evidence>